<evidence type="ECO:0000259" key="3">
    <source>
        <dbReference type="PROSITE" id="PS51186"/>
    </source>
</evidence>
<feature type="domain" description="N-acetyltransferase" evidence="3">
    <location>
        <begin position="4"/>
        <end position="150"/>
    </location>
</feature>
<accession>A0A137RER6</accession>
<dbReference type="InterPro" id="IPR000182">
    <property type="entry name" value="GNAT_dom"/>
</dbReference>
<sequence length="151" mass="17086">MKLLRTDSNNPDFVELVKQLDADLAIRDGDDHAFYDQFNKLDAIKHTVVAYNEANHAVGCGAIKQFETGTMEVKRMFVPLEERGKGIAGEILKELEIWAKELGNDKCILETGIKQPEAISLYKKSGYRFIDNYGQYAGVENSVCFEKLLKH</sequence>
<dbReference type="Pfam" id="PF00583">
    <property type="entry name" value="Acetyltransf_1"/>
    <property type="match status" value="1"/>
</dbReference>
<protein>
    <submittedName>
        <fullName evidence="4">GNAT family acetyltransferase</fullName>
    </submittedName>
</protein>
<dbReference type="Gene3D" id="3.40.630.30">
    <property type="match status" value="1"/>
</dbReference>
<gene>
    <name evidence="4" type="ORF">LS48_13920</name>
</gene>
<dbReference type="SUPFAM" id="SSF55729">
    <property type="entry name" value="Acyl-CoA N-acyltransferases (Nat)"/>
    <property type="match status" value="1"/>
</dbReference>
<reference evidence="4 5" key="2">
    <citation type="journal article" date="2016" name="Int. J. Syst. Evol. Microbiol.">
        <title>Vitellibacter aquimaris sp. nov., a marine bacterium isolated from seawater.</title>
        <authorList>
            <person name="Thevarajoo S."/>
            <person name="Selvaratnam C."/>
            <person name="Goh K.M."/>
            <person name="Hong K.W."/>
            <person name="Chan X.Y."/>
            <person name="Chan K.G."/>
            <person name="Chong C.S."/>
        </authorList>
    </citation>
    <scope>NUCLEOTIDE SEQUENCE [LARGE SCALE GENOMIC DNA]</scope>
    <source>
        <strain evidence="4 5">D-24</strain>
    </source>
</reference>
<comment type="caution">
    <text evidence="4">The sequence shown here is derived from an EMBL/GenBank/DDBJ whole genome shotgun (WGS) entry which is preliminary data.</text>
</comment>
<name>A0A137RER6_9FLAO</name>
<proteinExistence type="predicted"/>
<keyword evidence="1 4" id="KW-0808">Transferase</keyword>
<evidence type="ECO:0000313" key="4">
    <source>
        <dbReference type="EMBL" id="KXN97989.1"/>
    </source>
</evidence>
<organism evidence="4 5">
    <name type="scientific">Aequorivita aquimaris</name>
    <dbReference type="NCBI Taxonomy" id="1548749"/>
    <lineage>
        <taxon>Bacteria</taxon>
        <taxon>Pseudomonadati</taxon>
        <taxon>Bacteroidota</taxon>
        <taxon>Flavobacteriia</taxon>
        <taxon>Flavobacteriales</taxon>
        <taxon>Flavobacteriaceae</taxon>
        <taxon>Aequorivita</taxon>
    </lineage>
</organism>
<dbReference type="PROSITE" id="PS51186">
    <property type="entry name" value="GNAT"/>
    <property type="match status" value="1"/>
</dbReference>
<keyword evidence="5" id="KW-1185">Reference proteome</keyword>
<dbReference type="InterPro" id="IPR050832">
    <property type="entry name" value="Bact_Acetyltransf"/>
</dbReference>
<dbReference type="RefSeq" id="WP_062623117.1">
    <property type="nucleotide sequence ID" value="NZ_JRWG01000013.1"/>
</dbReference>
<dbReference type="PATRIC" id="fig|1548749.3.peg.2905"/>
<dbReference type="InterPro" id="IPR016181">
    <property type="entry name" value="Acyl_CoA_acyltransferase"/>
</dbReference>
<keyword evidence="2" id="KW-0012">Acyltransferase</keyword>
<dbReference type="Proteomes" id="UP000070138">
    <property type="component" value="Unassembled WGS sequence"/>
</dbReference>
<evidence type="ECO:0000313" key="5">
    <source>
        <dbReference type="Proteomes" id="UP000070138"/>
    </source>
</evidence>
<evidence type="ECO:0000256" key="1">
    <source>
        <dbReference type="ARBA" id="ARBA00022679"/>
    </source>
</evidence>
<dbReference type="PANTHER" id="PTHR43877:SF2">
    <property type="entry name" value="AMINOALKYLPHOSPHONATE N-ACETYLTRANSFERASE-RELATED"/>
    <property type="match status" value="1"/>
</dbReference>
<dbReference type="AlphaFoldDB" id="A0A137RER6"/>
<dbReference type="STRING" id="1548749.LS48_13920"/>
<dbReference type="PANTHER" id="PTHR43877">
    <property type="entry name" value="AMINOALKYLPHOSPHONATE N-ACETYLTRANSFERASE-RELATED-RELATED"/>
    <property type="match status" value="1"/>
</dbReference>
<dbReference type="OrthoDB" id="9803233at2"/>
<dbReference type="CDD" id="cd04301">
    <property type="entry name" value="NAT_SF"/>
    <property type="match status" value="1"/>
</dbReference>
<reference evidence="5" key="1">
    <citation type="submission" date="2014-10" db="EMBL/GenBank/DDBJ databases">
        <title>Genome sequencing of Vitellibacter sp. D-24.</title>
        <authorList>
            <person name="Thevarajoo S."/>
            <person name="Selvaratnam C."/>
            <person name="Goh K.M."/>
            <person name="Chong C.S."/>
        </authorList>
    </citation>
    <scope>NUCLEOTIDE SEQUENCE [LARGE SCALE GENOMIC DNA]</scope>
    <source>
        <strain evidence="5">D-24</strain>
    </source>
</reference>
<dbReference type="EMBL" id="JRWG01000013">
    <property type="protein sequence ID" value="KXN97989.1"/>
    <property type="molecule type" value="Genomic_DNA"/>
</dbReference>
<evidence type="ECO:0000256" key="2">
    <source>
        <dbReference type="ARBA" id="ARBA00023315"/>
    </source>
</evidence>
<dbReference type="GO" id="GO:0016747">
    <property type="term" value="F:acyltransferase activity, transferring groups other than amino-acyl groups"/>
    <property type="evidence" value="ECO:0007669"/>
    <property type="project" value="InterPro"/>
</dbReference>